<sequence length="85" mass="9780">METIEISELTDWKLFENVAQKLEHGLGGYWNEKLDGLDQRYWDLIVGEQTLTLHLEHYLGISVFVPDNADEMAQRVRALLSSCDA</sequence>
<dbReference type="InterPro" id="IPR022080">
    <property type="entry name" value="DUF3630"/>
</dbReference>
<keyword evidence="2" id="KW-1185">Reference proteome</keyword>
<dbReference type="Pfam" id="PF12305">
    <property type="entry name" value="DUF3630"/>
    <property type="match status" value="1"/>
</dbReference>
<proteinExistence type="predicted"/>
<protein>
    <submittedName>
        <fullName evidence="1">DUF3630 family protein</fullName>
    </submittedName>
</protein>
<evidence type="ECO:0000313" key="2">
    <source>
        <dbReference type="Proteomes" id="UP001047646"/>
    </source>
</evidence>
<accession>A0ABX8MG65</accession>
<dbReference type="EMBL" id="CP077073">
    <property type="protein sequence ID" value="QXH37547.1"/>
    <property type="molecule type" value="Genomic_DNA"/>
</dbReference>
<organism evidence="1 2">
    <name type="scientific">Pseudomonas muyukensis</name>
    <dbReference type="NCBI Taxonomy" id="2842357"/>
    <lineage>
        <taxon>Bacteria</taxon>
        <taxon>Pseudomonadati</taxon>
        <taxon>Pseudomonadota</taxon>
        <taxon>Gammaproteobacteria</taxon>
        <taxon>Pseudomonadales</taxon>
        <taxon>Pseudomonadaceae</taxon>
        <taxon>Pseudomonas</taxon>
    </lineage>
</organism>
<dbReference type="Proteomes" id="UP001047646">
    <property type="component" value="Chromosome"/>
</dbReference>
<reference evidence="1" key="1">
    <citation type="journal article" date="2021" name="Microorganisms">
        <title>The Ever-Expanding Pseudomonas Genus: Description of 43 New Species and Partition of the Pseudomonas putida Group.</title>
        <authorList>
            <person name="Girard L."/>
            <person name="Lood C."/>
            <person name="Hofte M."/>
            <person name="Vandamme P."/>
            <person name="Rokni-Zadeh H."/>
            <person name="van Noort V."/>
            <person name="Lavigne R."/>
            <person name="De Mot R."/>
        </authorList>
    </citation>
    <scope>NUCLEOTIDE SEQUENCE</scope>
    <source>
        <strain evidence="1">COW39</strain>
    </source>
</reference>
<evidence type="ECO:0000313" key="1">
    <source>
        <dbReference type="EMBL" id="QXH37547.1"/>
    </source>
</evidence>
<gene>
    <name evidence="1" type="ORF">KSS95_12280</name>
</gene>
<dbReference type="RefSeq" id="WP_217853890.1">
    <property type="nucleotide sequence ID" value="NZ_CP077073.1"/>
</dbReference>
<name>A0ABX8MG65_9PSED</name>